<evidence type="ECO:0000313" key="2">
    <source>
        <dbReference type="Proteomes" id="UP001287286"/>
    </source>
</evidence>
<dbReference type="EMBL" id="JAWRVI010000127">
    <property type="protein sequence ID" value="KAK4075218.1"/>
    <property type="molecule type" value="Genomic_DNA"/>
</dbReference>
<proteinExistence type="predicted"/>
<comment type="caution">
    <text evidence="1">The sequence shown here is derived from an EMBL/GenBank/DDBJ whole genome shotgun (WGS) entry which is preliminary data.</text>
</comment>
<gene>
    <name evidence="1" type="ORF">Purlil1_12729</name>
</gene>
<sequence>MTTRPSWKHKLWNCAPLETCLLGCCFPCIPQQFMEELAVDWTNLTQTIATVTAWCFAPYSLLDAACRLSGTIVLRYGTSKEWTETPAETAVQASVAHVVHLFSNTNKYERRKATWMRKVRRLQGSGQLGQGRGDRGAFKLELAPYGYTFVGKGTLSCYHRRLEHESRVYARLNRIQGKGVPVHLGKVQMARGHVLPGGARVVHMMLMSWGGEEASDVSASDLTAEVRRSSQEVWAEGVDHGDERDPNLLWNTERHRVMLVDFDRATLRPILKHKQVMKLSGNKRKKPAYDVGVHGGKRSSLQSESRIYYYDHRVYIVHLTLTSWGGESLHEAS</sequence>
<accession>A0ABR0BG27</accession>
<keyword evidence="2" id="KW-1185">Reference proteome</keyword>
<evidence type="ECO:0008006" key="3">
    <source>
        <dbReference type="Google" id="ProtNLM"/>
    </source>
</evidence>
<organism evidence="1 2">
    <name type="scientific">Purpureocillium lilacinum</name>
    <name type="common">Paecilomyces lilacinus</name>
    <dbReference type="NCBI Taxonomy" id="33203"/>
    <lineage>
        <taxon>Eukaryota</taxon>
        <taxon>Fungi</taxon>
        <taxon>Dikarya</taxon>
        <taxon>Ascomycota</taxon>
        <taxon>Pezizomycotina</taxon>
        <taxon>Sordariomycetes</taxon>
        <taxon>Hypocreomycetidae</taxon>
        <taxon>Hypocreales</taxon>
        <taxon>Ophiocordycipitaceae</taxon>
        <taxon>Purpureocillium</taxon>
    </lineage>
</organism>
<name>A0ABR0BG27_PURLI</name>
<evidence type="ECO:0000313" key="1">
    <source>
        <dbReference type="EMBL" id="KAK4075218.1"/>
    </source>
</evidence>
<dbReference type="Proteomes" id="UP001287286">
    <property type="component" value="Unassembled WGS sequence"/>
</dbReference>
<protein>
    <recommendedName>
        <fullName evidence="3">Protein kinase-like domain</fullName>
    </recommendedName>
</protein>
<reference evidence="1 2" key="1">
    <citation type="journal article" date="2024" name="Microbiol. Resour. Announc.">
        <title>Genome annotations for the ascomycete fungi Trichoderma harzianum, Trichoderma aggressivum, and Purpureocillium lilacinum.</title>
        <authorList>
            <person name="Beijen E.P.W."/>
            <person name="Ohm R.A."/>
        </authorList>
    </citation>
    <scope>NUCLEOTIDE SEQUENCE [LARGE SCALE GENOMIC DNA]</scope>
    <source>
        <strain evidence="1 2">CBS 150709</strain>
    </source>
</reference>